<keyword evidence="5 16" id="KW-0547">Nucleotide-binding</keyword>
<evidence type="ECO:0000313" key="21">
    <source>
        <dbReference type="EMBL" id="KAJ0407887.1"/>
    </source>
</evidence>
<feature type="transmembrane region" description="Helical" evidence="18">
    <location>
        <begin position="358"/>
        <end position="380"/>
    </location>
</feature>
<evidence type="ECO:0000259" key="19">
    <source>
        <dbReference type="Pfam" id="PF16209"/>
    </source>
</evidence>
<comment type="caution">
    <text evidence="21">The sequence shown here is derived from an EMBL/GenBank/DDBJ whole genome shotgun (WGS) entry which is preliminary data.</text>
</comment>
<feature type="transmembrane region" description="Helical" evidence="18">
    <location>
        <begin position="921"/>
        <end position="942"/>
    </location>
</feature>
<evidence type="ECO:0000256" key="5">
    <source>
        <dbReference type="ARBA" id="ARBA00022741"/>
    </source>
</evidence>
<feature type="binding site" evidence="16">
    <location>
        <position position="842"/>
    </location>
    <ligand>
        <name>ATP</name>
        <dbReference type="ChEBI" id="CHEBI:30616"/>
    </ligand>
</feature>
<evidence type="ECO:0000256" key="14">
    <source>
        <dbReference type="ARBA" id="ARBA00049499"/>
    </source>
</evidence>
<keyword evidence="8 18" id="KW-1278">Translocase</keyword>
<feature type="domain" description="P-type ATPase N-terminal" evidence="19">
    <location>
        <begin position="33"/>
        <end position="102"/>
    </location>
</feature>
<dbReference type="PRINTS" id="PR00119">
    <property type="entry name" value="CATATPASE"/>
</dbReference>
<keyword evidence="12" id="KW-0813">Transport</keyword>
<evidence type="ECO:0000256" key="13">
    <source>
        <dbReference type="ARBA" id="ARBA00034036"/>
    </source>
</evidence>
<comment type="subcellular location">
    <subcellularLocation>
        <location evidence="1 18">Membrane</location>
        <topology evidence="1 18">Multi-pass membrane protein</topology>
    </subcellularLocation>
</comment>
<dbReference type="GO" id="GO:0005524">
    <property type="term" value="F:ATP binding"/>
    <property type="evidence" value="ECO:0007669"/>
    <property type="project" value="UniProtKB-UniRule"/>
</dbReference>
<feature type="transmembrane region" description="Helical" evidence="18">
    <location>
        <begin position="1064"/>
        <end position="1086"/>
    </location>
</feature>
<dbReference type="GO" id="GO:0008554">
    <property type="term" value="F:P-type sodium transporter activity"/>
    <property type="evidence" value="ECO:0007669"/>
    <property type="project" value="UniProtKB-EC"/>
</dbReference>
<dbReference type="InterPro" id="IPR023299">
    <property type="entry name" value="ATPase_P-typ_cyto_dom_N"/>
</dbReference>
<feature type="binding site" evidence="17">
    <location>
        <position position="864"/>
    </location>
    <ligand>
        <name>Mg(2+)</name>
        <dbReference type="ChEBI" id="CHEBI:18420"/>
    </ligand>
</feature>
<dbReference type="InterPro" id="IPR044492">
    <property type="entry name" value="P_typ_ATPase_HD_dom"/>
</dbReference>
<dbReference type="AlphaFoldDB" id="A0AAD5QA11"/>
<evidence type="ECO:0000256" key="18">
    <source>
        <dbReference type="RuleBase" id="RU362033"/>
    </source>
</evidence>
<evidence type="ECO:0000256" key="17">
    <source>
        <dbReference type="PIRSR" id="PIRSR606539-3"/>
    </source>
</evidence>
<dbReference type="InterPro" id="IPR032630">
    <property type="entry name" value="P_typ_ATPase_c"/>
</dbReference>
<dbReference type="SFLD" id="SFLDS00003">
    <property type="entry name" value="Haloacid_Dehalogenase"/>
    <property type="match status" value="1"/>
</dbReference>
<dbReference type="InterPro" id="IPR036412">
    <property type="entry name" value="HAD-like_sf"/>
</dbReference>
<dbReference type="PANTHER" id="PTHR24092">
    <property type="entry name" value="PROBABLE PHOSPHOLIPID-TRANSPORTING ATPASE"/>
    <property type="match status" value="1"/>
</dbReference>
<feature type="transmembrane region" description="Helical" evidence="18">
    <location>
        <begin position="312"/>
        <end position="334"/>
    </location>
</feature>
<dbReference type="FunFam" id="3.40.50.1000:FF:000080">
    <property type="entry name" value="Phospholipid-transporting ATPase"/>
    <property type="match status" value="1"/>
</dbReference>
<evidence type="ECO:0000256" key="10">
    <source>
        <dbReference type="ARBA" id="ARBA00023053"/>
    </source>
</evidence>
<dbReference type="Proteomes" id="UP001209570">
    <property type="component" value="Unassembled WGS sequence"/>
</dbReference>
<feature type="binding site" evidence="16">
    <location>
        <position position="425"/>
    </location>
    <ligand>
        <name>ATP</name>
        <dbReference type="ChEBI" id="CHEBI:30616"/>
    </ligand>
</feature>
<comment type="cofactor">
    <cofactor evidence="17">
        <name>Mg(2+)</name>
        <dbReference type="ChEBI" id="CHEBI:18420"/>
    </cofactor>
</comment>
<dbReference type="SUPFAM" id="SSF81660">
    <property type="entry name" value="Metal cation-transporting ATPase, ATP-binding domain N"/>
    <property type="match status" value="1"/>
</dbReference>
<keyword evidence="6 16" id="KW-0067">ATP-binding</keyword>
<feature type="binding site" evidence="16">
    <location>
        <position position="728"/>
    </location>
    <ligand>
        <name>ATP</name>
        <dbReference type="ChEBI" id="CHEBI:30616"/>
    </ligand>
</feature>
<dbReference type="SUPFAM" id="SSF56784">
    <property type="entry name" value="HAD-like"/>
    <property type="match status" value="1"/>
</dbReference>
<proteinExistence type="inferred from homology"/>
<keyword evidence="12" id="KW-0406">Ion transport</keyword>
<feature type="domain" description="P-type ATPase C-terminal" evidence="20">
    <location>
        <begin position="890"/>
        <end position="1134"/>
    </location>
</feature>
<evidence type="ECO:0000256" key="2">
    <source>
        <dbReference type="ARBA" id="ARBA00008109"/>
    </source>
</evidence>
<dbReference type="EC" id="7.6.2.1" evidence="18"/>
<feature type="active site" description="4-aspartylphosphate intermediate" evidence="15">
    <location>
        <position position="424"/>
    </location>
</feature>
<evidence type="ECO:0000256" key="11">
    <source>
        <dbReference type="ARBA" id="ARBA00023136"/>
    </source>
</evidence>
<keyword evidence="9 18" id="KW-1133">Transmembrane helix</keyword>
<feature type="transmembrane region" description="Helical" evidence="18">
    <location>
        <begin position="73"/>
        <end position="91"/>
    </location>
</feature>
<feature type="binding site" evidence="17">
    <location>
        <position position="424"/>
    </location>
    <ligand>
        <name>Mg(2+)</name>
        <dbReference type="ChEBI" id="CHEBI:18420"/>
    </ligand>
</feature>
<gene>
    <name evidence="21" type="ORF">P43SY_009174</name>
</gene>
<evidence type="ECO:0000256" key="12">
    <source>
        <dbReference type="ARBA" id="ARBA00023201"/>
    </source>
</evidence>
<dbReference type="InterPro" id="IPR001757">
    <property type="entry name" value="P_typ_ATPase"/>
</dbReference>
<evidence type="ECO:0000256" key="6">
    <source>
        <dbReference type="ARBA" id="ARBA00022840"/>
    </source>
</evidence>
<organism evidence="21 22">
    <name type="scientific">Pythium insidiosum</name>
    <name type="common">Pythiosis disease agent</name>
    <dbReference type="NCBI Taxonomy" id="114742"/>
    <lineage>
        <taxon>Eukaryota</taxon>
        <taxon>Sar</taxon>
        <taxon>Stramenopiles</taxon>
        <taxon>Oomycota</taxon>
        <taxon>Peronosporomycetes</taxon>
        <taxon>Pythiales</taxon>
        <taxon>Pythiaceae</taxon>
        <taxon>Pythium</taxon>
    </lineage>
</organism>
<feature type="transmembrane region" description="Helical" evidence="18">
    <location>
        <begin position="97"/>
        <end position="115"/>
    </location>
</feature>
<evidence type="ECO:0000256" key="1">
    <source>
        <dbReference type="ARBA" id="ARBA00004141"/>
    </source>
</evidence>
<protein>
    <recommendedName>
        <fullName evidence="18">Phospholipid-transporting ATPase</fullName>
        <ecNumber evidence="18">7.6.2.1</ecNumber>
    </recommendedName>
</protein>
<dbReference type="NCBIfam" id="TIGR01652">
    <property type="entry name" value="ATPase-Plipid"/>
    <property type="match status" value="1"/>
</dbReference>
<dbReference type="PANTHER" id="PTHR24092:SF150">
    <property type="entry name" value="PHOSPHOLIPID-TRANSPORTING ATPASE"/>
    <property type="match status" value="1"/>
</dbReference>
<dbReference type="InterPro" id="IPR006539">
    <property type="entry name" value="P-type_ATPase_IV"/>
</dbReference>
<dbReference type="FunFam" id="3.40.1110.10:FF:000110">
    <property type="entry name" value="Phospholipid-transporting ATPase"/>
    <property type="match status" value="1"/>
</dbReference>
<dbReference type="EMBL" id="JAKCXM010000016">
    <property type="protein sequence ID" value="KAJ0407887.1"/>
    <property type="molecule type" value="Genomic_DNA"/>
</dbReference>
<comment type="catalytic activity">
    <reaction evidence="13 18">
        <text>ATP + H2O + phospholipidSide 1 = ADP + phosphate + phospholipidSide 2.</text>
        <dbReference type="EC" id="7.6.2.1"/>
    </reaction>
</comment>
<name>A0AAD5QA11_PYTIN</name>
<feature type="binding site" evidence="17">
    <location>
        <position position="868"/>
    </location>
    <ligand>
        <name>Mg(2+)</name>
        <dbReference type="ChEBI" id="CHEBI:18420"/>
    </ligand>
</feature>
<dbReference type="SFLD" id="SFLDF00027">
    <property type="entry name" value="p-type_atpase"/>
    <property type="match status" value="1"/>
</dbReference>
<keyword evidence="22" id="KW-1185">Reference proteome</keyword>
<dbReference type="GO" id="GO:0016887">
    <property type="term" value="F:ATP hydrolysis activity"/>
    <property type="evidence" value="ECO:0007669"/>
    <property type="project" value="InterPro"/>
</dbReference>
<evidence type="ECO:0000256" key="3">
    <source>
        <dbReference type="ARBA" id="ARBA00022692"/>
    </source>
</evidence>
<comment type="similarity">
    <text evidence="2 18">Belongs to the cation transport ATPase (P-type) (TC 3.A.3) family. Type IV subfamily.</text>
</comment>
<feature type="binding site" evidence="17">
    <location>
        <position position="426"/>
    </location>
    <ligand>
        <name>Mg(2+)</name>
        <dbReference type="ChEBI" id="CHEBI:18420"/>
    </ligand>
</feature>
<feature type="binding site" evidence="16">
    <location>
        <position position="836"/>
    </location>
    <ligand>
        <name>ATP</name>
        <dbReference type="ChEBI" id="CHEBI:30616"/>
    </ligand>
</feature>
<feature type="binding site" evidence="16">
    <location>
        <position position="867"/>
    </location>
    <ligand>
        <name>ATP</name>
        <dbReference type="ChEBI" id="CHEBI:30616"/>
    </ligand>
</feature>
<evidence type="ECO:0000256" key="16">
    <source>
        <dbReference type="PIRSR" id="PIRSR606539-2"/>
    </source>
</evidence>
<sequence>MTLIRSIRKSIVSMTSTVLPETAANSEEKFRKVFVNDAAENERLRRDCHYASNRVSTSKYTLVSFIPKTLFEFFRVIANCYFLIISIIQVATPWSPTNKYTTAGPLLIVLLVSMVKQGIEDKKRHDADSIQNARQCRVLDQHGETVIKQWQALQVGDILLLGDREESPADVFILSTSEEEGRCFVETCNLDGETNLKRRSAIEQVARNLGYRQLNAPMLPEAEHSKNVLQFRGFVEYEQPNNRLYNFTGRMVFGSETVPIGPTNIILRGCSIRGCSYIYGLVIFTGPETKLMQNARATPSKQSSVYRMVNRCILLVFLTQAVLCIISTISNNVWTSRYHRVLWYFGSAITSSTRLTDLVSFFTFLILYNNLVPISLYVSLDMVKVIQAKYIALDKAMCHEGKFAIARTSDLNEELGQVEYIFSDKTGTLTRNIMEFRKCFIQGVSYGYGTTEIGRAVAELAKRSASKAGAQPAASDADAPHDPRDAQIEFDPTIHFDDPRIIESLAQNLPTAAGIDEFLTVLAVCHTVIPEENQQDGTVAYRASSPDEEALVKAAKCLGYNFVSPAPMVHVRVTRKHSAAVVRRYTVLNVNEFNSTRKRMSVVVQTEDGRYVLFCKGADNVILPRSREDAHTATLNDELKRFASEGLRTLVLARKELTEREYLDWDAAYQRAVTSLTNREELLADVAETIERDMTVVGATAIEDKLQEGVPSAIFNLAQAGIKIWMLTGDKEETAINIGHACRLINDGMRLLLINKENLRELVEQVDALYAREDVQALLKSNSVSSRLAIVCDGKSLVHVFPPKNTLTPEIEGVAKALARKILAMSSVCQALIACRVSPAQKADIVNLVRFQSARKVVTLAIGDGANDVNMIQSAHVGVGVSGQEGVQAVNASDYAIAQFRFLERLLLVHGRFNYRRISKLILYSFYKNVLLVIALFLFNFFNGQSGTSIFESFVMAGWNFFLALPIIAIGVFDEDVAPEQVLRHPRLYVSGQRNECLNMVRFSAWIANAILQAVLCFIVTLACTYHVPDLGDALYLHGTVMYSVLLLTANVKVVLETRSWTKFNALFLVFSVWLYFFFLLVFPHIGSLGSELVGVSFRMLGRPVYWLHMLLIPFASNVLDISLKYIQTNYFPTMANVLRERLVLKLRSARVDAAGEDSAAVAQPQEQKAHAVIAKVPSSTASSRPHDASMLGRSYRGFAFSSPDDTGPRREREIASLKVIQFHREAHP</sequence>
<evidence type="ECO:0000256" key="8">
    <source>
        <dbReference type="ARBA" id="ARBA00022967"/>
    </source>
</evidence>
<feature type="binding site" evidence="16">
    <location>
        <position position="729"/>
    </location>
    <ligand>
        <name>ATP</name>
        <dbReference type="ChEBI" id="CHEBI:30616"/>
    </ligand>
</feature>
<dbReference type="Pfam" id="PF16212">
    <property type="entry name" value="PhoLip_ATPase_C"/>
    <property type="match status" value="1"/>
</dbReference>
<comment type="catalytic activity">
    <reaction evidence="14">
        <text>Na(+)(in) + ATP + H2O = Na(+)(out) + ADP + phosphate + H(+)</text>
        <dbReference type="Rhea" id="RHEA:14633"/>
        <dbReference type="ChEBI" id="CHEBI:15377"/>
        <dbReference type="ChEBI" id="CHEBI:15378"/>
        <dbReference type="ChEBI" id="CHEBI:29101"/>
        <dbReference type="ChEBI" id="CHEBI:30616"/>
        <dbReference type="ChEBI" id="CHEBI:43474"/>
        <dbReference type="ChEBI" id="CHEBI:456216"/>
        <dbReference type="EC" id="7.2.2.3"/>
    </reaction>
    <physiologicalReaction direction="left-to-right" evidence="14">
        <dbReference type="Rhea" id="RHEA:14634"/>
    </physiologicalReaction>
</comment>
<dbReference type="GO" id="GO:0000287">
    <property type="term" value="F:magnesium ion binding"/>
    <property type="evidence" value="ECO:0007669"/>
    <property type="project" value="UniProtKB-UniRule"/>
</dbReference>
<feature type="binding site" evidence="16">
    <location>
        <position position="648"/>
    </location>
    <ligand>
        <name>ATP</name>
        <dbReference type="ChEBI" id="CHEBI:30616"/>
    </ligand>
</feature>
<accession>A0AAD5QA11</accession>
<feature type="binding site" evidence="16">
    <location>
        <position position="868"/>
    </location>
    <ligand>
        <name>ATP</name>
        <dbReference type="ChEBI" id="CHEBI:30616"/>
    </ligand>
</feature>
<evidence type="ECO:0000259" key="20">
    <source>
        <dbReference type="Pfam" id="PF16212"/>
    </source>
</evidence>
<keyword evidence="11 18" id="KW-0472">Membrane</keyword>
<evidence type="ECO:0000256" key="9">
    <source>
        <dbReference type="ARBA" id="ARBA00022989"/>
    </source>
</evidence>
<dbReference type="Gene3D" id="2.70.150.10">
    <property type="entry name" value="Calcium-transporting ATPase, cytoplasmic transduction domain A"/>
    <property type="match status" value="1"/>
</dbReference>
<feature type="transmembrane region" description="Helical" evidence="18">
    <location>
        <begin position="954"/>
        <end position="973"/>
    </location>
</feature>
<dbReference type="PROSITE" id="PS00154">
    <property type="entry name" value="ATPASE_E1_E2"/>
    <property type="match status" value="1"/>
</dbReference>
<dbReference type="GO" id="GO:0005886">
    <property type="term" value="C:plasma membrane"/>
    <property type="evidence" value="ECO:0007669"/>
    <property type="project" value="TreeGrafter"/>
</dbReference>
<dbReference type="InterPro" id="IPR023298">
    <property type="entry name" value="ATPase_P-typ_TM_dom_sf"/>
</dbReference>
<keyword evidence="3 18" id="KW-0812">Transmembrane</keyword>
<dbReference type="SUPFAM" id="SSF81665">
    <property type="entry name" value="Calcium ATPase, transmembrane domain M"/>
    <property type="match status" value="1"/>
</dbReference>
<dbReference type="InterPro" id="IPR008250">
    <property type="entry name" value="ATPase_P-typ_transduc_dom_A_sf"/>
</dbReference>
<feature type="binding site" evidence="16">
    <location>
        <position position="548"/>
    </location>
    <ligand>
        <name>ATP</name>
        <dbReference type="ChEBI" id="CHEBI:30616"/>
    </ligand>
</feature>
<evidence type="ECO:0000256" key="7">
    <source>
        <dbReference type="ARBA" id="ARBA00022842"/>
    </source>
</evidence>
<feature type="binding site" evidence="16">
    <location>
        <position position="424"/>
    </location>
    <ligand>
        <name>ATP</name>
        <dbReference type="ChEBI" id="CHEBI:30616"/>
    </ligand>
</feature>
<dbReference type="SUPFAM" id="SSF81653">
    <property type="entry name" value="Calcium ATPase, transduction domain A"/>
    <property type="match status" value="1"/>
</dbReference>
<dbReference type="Gene3D" id="3.40.50.1000">
    <property type="entry name" value="HAD superfamily/HAD-like"/>
    <property type="match status" value="1"/>
</dbReference>
<reference evidence="21" key="1">
    <citation type="submission" date="2021-12" db="EMBL/GenBank/DDBJ databases">
        <title>Prjna785345.</title>
        <authorList>
            <person name="Rujirawat T."/>
            <person name="Krajaejun T."/>
        </authorList>
    </citation>
    <scope>NUCLEOTIDE SEQUENCE</scope>
    <source>
        <strain evidence="21">Pi057C3</strain>
    </source>
</reference>
<dbReference type="GO" id="GO:0045332">
    <property type="term" value="P:phospholipid translocation"/>
    <property type="evidence" value="ECO:0007669"/>
    <property type="project" value="TreeGrafter"/>
</dbReference>
<dbReference type="InterPro" id="IPR018303">
    <property type="entry name" value="ATPase_P-typ_P_site"/>
</dbReference>
<dbReference type="Gene3D" id="3.40.1110.10">
    <property type="entry name" value="Calcium-transporting ATPase, cytoplasmic domain N"/>
    <property type="match status" value="1"/>
</dbReference>
<evidence type="ECO:0000256" key="15">
    <source>
        <dbReference type="PIRSR" id="PIRSR606539-1"/>
    </source>
</evidence>
<evidence type="ECO:0000313" key="22">
    <source>
        <dbReference type="Proteomes" id="UP001209570"/>
    </source>
</evidence>
<feature type="transmembrane region" description="Helical" evidence="18">
    <location>
        <begin position="1034"/>
        <end position="1052"/>
    </location>
</feature>
<keyword evidence="4 17" id="KW-0479">Metal-binding</keyword>
<feature type="transmembrane region" description="Helical" evidence="18">
    <location>
        <begin position="1003"/>
        <end position="1028"/>
    </location>
</feature>
<dbReference type="NCBIfam" id="TIGR01494">
    <property type="entry name" value="ATPase_P-type"/>
    <property type="match status" value="2"/>
</dbReference>
<evidence type="ECO:0000256" key="4">
    <source>
        <dbReference type="ARBA" id="ARBA00022723"/>
    </source>
</evidence>
<dbReference type="InterPro" id="IPR023214">
    <property type="entry name" value="HAD_sf"/>
</dbReference>
<dbReference type="Pfam" id="PF16209">
    <property type="entry name" value="PhoLip_ATPase_N"/>
    <property type="match status" value="1"/>
</dbReference>
<feature type="binding site" evidence="16">
    <location>
        <position position="730"/>
    </location>
    <ligand>
        <name>ATP</name>
        <dbReference type="ChEBI" id="CHEBI:30616"/>
    </ligand>
</feature>
<keyword evidence="12" id="KW-0739">Sodium transport</keyword>
<feature type="transmembrane region" description="Helical" evidence="18">
    <location>
        <begin position="1106"/>
        <end position="1127"/>
    </location>
</feature>
<dbReference type="InterPro" id="IPR032631">
    <property type="entry name" value="P-type_ATPase_N"/>
</dbReference>
<dbReference type="GO" id="GO:0140326">
    <property type="term" value="F:ATPase-coupled intramembrane lipid transporter activity"/>
    <property type="evidence" value="ECO:0007669"/>
    <property type="project" value="UniProtKB-EC"/>
</dbReference>
<dbReference type="FunFam" id="3.40.50.1000:FF:000001">
    <property type="entry name" value="Phospholipid-transporting ATPase IC"/>
    <property type="match status" value="1"/>
</dbReference>
<keyword evidence="10" id="KW-0915">Sodium</keyword>
<dbReference type="SFLD" id="SFLDG00002">
    <property type="entry name" value="C1.7:_P-type_atpase_like"/>
    <property type="match status" value="1"/>
</dbReference>
<feature type="binding site" evidence="16">
    <location>
        <position position="426"/>
    </location>
    <ligand>
        <name>ATP</name>
        <dbReference type="ChEBI" id="CHEBI:30616"/>
    </ligand>
</feature>
<feature type="binding site" evidence="16">
    <location>
        <position position="593"/>
    </location>
    <ligand>
        <name>ATP</name>
        <dbReference type="ChEBI" id="CHEBI:30616"/>
    </ligand>
</feature>
<dbReference type="Pfam" id="PF13246">
    <property type="entry name" value="Cation_ATPase"/>
    <property type="match status" value="1"/>
</dbReference>
<feature type="binding site" evidence="16">
    <location>
        <position position="616"/>
    </location>
    <ligand>
        <name>ATP</name>
        <dbReference type="ChEBI" id="CHEBI:30616"/>
    </ligand>
</feature>
<keyword evidence="7 17" id="KW-0460">Magnesium</keyword>